<organism evidence="3 4">
    <name type="scientific">Enterococcus alishanensis</name>
    <dbReference type="NCBI Taxonomy" id="1303817"/>
    <lineage>
        <taxon>Bacteria</taxon>
        <taxon>Bacillati</taxon>
        <taxon>Bacillota</taxon>
        <taxon>Bacilli</taxon>
        <taxon>Lactobacillales</taxon>
        <taxon>Enterococcaceae</taxon>
        <taxon>Enterococcus</taxon>
    </lineage>
</organism>
<feature type="transmembrane region" description="Helical" evidence="1">
    <location>
        <begin position="197"/>
        <end position="217"/>
    </location>
</feature>
<dbReference type="Proteomes" id="UP000774130">
    <property type="component" value="Unassembled WGS sequence"/>
</dbReference>
<keyword evidence="3" id="KW-0012">Acyltransferase</keyword>
<dbReference type="PANTHER" id="PTHR37312:SF1">
    <property type="entry name" value="MEMBRANE-BOUND ACYLTRANSFERASE YKRP-RELATED"/>
    <property type="match status" value="1"/>
</dbReference>
<evidence type="ECO:0000313" key="3">
    <source>
        <dbReference type="EMBL" id="MBV7391804.1"/>
    </source>
</evidence>
<keyword evidence="4" id="KW-1185">Reference proteome</keyword>
<keyword evidence="3" id="KW-0808">Transferase</keyword>
<feature type="transmembrane region" description="Helical" evidence="1">
    <location>
        <begin position="114"/>
        <end position="135"/>
    </location>
</feature>
<dbReference type="InterPro" id="IPR052734">
    <property type="entry name" value="Nod_factor_acetyltransferase"/>
</dbReference>
<evidence type="ECO:0000259" key="2">
    <source>
        <dbReference type="Pfam" id="PF01757"/>
    </source>
</evidence>
<dbReference type="GO" id="GO:0016746">
    <property type="term" value="F:acyltransferase activity"/>
    <property type="evidence" value="ECO:0007669"/>
    <property type="project" value="UniProtKB-KW"/>
</dbReference>
<comment type="caution">
    <text evidence="3">The sequence shown here is derived from an EMBL/GenBank/DDBJ whole genome shotgun (WGS) entry which is preliminary data.</text>
</comment>
<keyword evidence="1" id="KW-0472">Membrane</keyword>
<accession>A0ABS6TFU3</accession>
<feature type="transmembrane region" description="Helical" evidence="1">
    <location>
        <begin position="87"/>
        <end position="108"/>
    </location>
</feature>
<keyword evidence="1" id="KW-0812">Transmembrane</keyword>
<feature type="transmembrane region" description="Helical" evidence="1">
    <location>
        <begin position="278"/>
        <end position="297"/>
    </location>
</feature>
<dbReference type="InterPro" id="IPR002656">
    <property type="entry name" value="Acyl_transf_3_dom"/>
</dbReference>
<evidence type="ECO:0000256" key="1">
    <source>
        <dbReference type="SAM" id="Phobius"/>
    </source>
</evidence>
<feature type="transmembrane region" description="Helical" evidence="1">
    <location>
        <begin position="247"/>
        <end position="266"/>
    </location>
</feature>
<sequence length="346" mass="39669">MFLHFTILLKGKGESAIEKNGRDLSFDNIRGVLISLVVLGHALEYFRLDSPIGEFFYVFIYLFHMPAFIFISGYFSKNLAKGRKTAVESFLIPYLLLNLVLSIILLLMGKIQAIMILSPGWTLWYLYCMFIWRLLLPDLVKVRRILLLSFTVGIFSGFLTEFGTYMAMARTLSFLPYFLAGYYTTPEKIARIRNIKWNKPISVGVIIAGIVIAYFWVQSHLPPEILWGDRAYNLFTLPLYQNLIADILLYIVGFAFIFAFLSLANNKPHFFSSWGQKTLAIYLLHIYLVAPLVQFTQGVRNPWIHLGLIVAGSAGILYILSRPKVTVTLNKTIARILHFIMPEKKE</sequence>
<proteinExistence type="predicted"/>
<name>A0ABS6TFU3_9ENTE</name>
<gene>
    <name evidence="3" type="ORF">KUA55_14035</name>
</gene>
<reference evidence="3 4" key="1">
    <citation type="submission" date="2021-06" db="EMBL/GenBank/DDBJ databases">
        <title>Enterococcus alishanensis sp. nov., a novel lactic acid bacterium isolated from fresh coffee beans.</title>
        <authorList>
            <person name="Chen Y.-S."/>
        </authorList>
    </citation>
    <scope>NUCLEOTIDE SEQUENCE [LARGE SCALE GENOMIC DNA]</scope>
    <source>
        <strain evidence="3 4">ALS3</strain>
    </source>
</reference>
<protein>
    <submittedName>
        <fullName evidence="3">Acyltransferase family protein</fullName>
    </submittedName>
</protein>
<feature type="domain" description="Acyltransferase 3" evidence="2">
    <location>
        <begin position="25"/>
        <end position="321"/>
    </location>
</feature>
<feature type="transmembrane region" description="Helical" evidence="1">
    <location>
        <begin position="303"/>
        <end position="321"/>
    </location>
</feature>
<dbReference type="PANTHER" id="PTHR37312">
    <property type="entry name" value="MEMBRANE-BOUND ACYLTRANSFERASE YKRP-RELATED"/>
    <property type="match status" value="1"/>
</dbReference>
<dbReference type="Pfam" id="PF01757">
    <property type="entry name" value="Acyl_transf_3"/>
    <property type="match status" value="1"/>
</dbReference>
<feature type="transmembrane region" description="Helical" evidence="1">
    <location>
        <begin position="55"/>
        <end position="75"/>
    </location>
</feature>
<feature type="transmembrane region" description="Helical" evidence="1">
    <location>
        <begin position="142"/>
        <end position="159"/>
    </location>
</feature>
<dbReference type="RefSeq" id="WP_218327015.1">
    <property type="nucleotide sequence ID" value="NZ_JAHUZB010000006.1"/>
</dbReference>
<keyword evidence="1" id="KW-1133">Transmembrane helix</keyword>
<evidence type="ECO:0000313" key="4">
    <source>
        <dbReference type="Proteomes" id="UP000774130"/>
    </source>
</evidence>
<feature type="transmembrane region" description="Helical" evidence="1">
    <location>
        <begin position="165"/>
        <end position="185"/>
    </location>
</feature>
<dbReference type="EMBL" id="JAHUZB010000006">
    <property type="protein sequence ID" value="MBV7391804.1"/>
    <property type="molecule type" value="Genomic_DNA"/>
</dbReference>